<evidence type="ECO:0000259" key="8">
    <source>
        <dbReference type="PROSITE" id="PS50968"/>
    </source>
</evidence>
<evidence type="ECO:0000259" key="9">
    <source>
        <dbReference type="PROSITE" id="PS51826"/>
    </source>
</evidence>
<dbReference type="Proteomes" id="UP000754710">
    <property type="component" value="Unassembled WGS sequence"/>
</dbReference>
<dbReference type="Pfam" id="PF00364">
    <property type="entry name" value="Biotin_lipoyl"/>
    <property type="match status" value="2"/>
</dbReference>
<feature type="compositionally biased region" description="Low complexity" evidence="7">
    <location>
        <begin position="96"/>
        <end position="111"/>
    </location>
</feature>
<keyword evidence="4 6" id="KW-0450">Lipoyl</keyword>
<dbReference type="SUPFAM" id="SSF52777">
    <property type="entry name" value="CoA-dependent acyltransferases"/>
    <property type="match status" value="1"/>
</dbReference>
<evidence type="ECO:0000256" key="6">
    <source>
        <dbReference type="RuleBase" id="RU003423"/>
    </source>
</evidence>
<feature type="region of interest" description="Disordered" evidence="7">
    <location>
        <begin position="241"/>
        <end position="321"/>
    </location>
</feature>
<dbReference type="NCBIfam" id="TIGR02927">
    <property type="entry name" value="SucB_Actino"/>
    <property type="match status" value="1"/>
</dbReference>
<dbReference type="CDD" id="cd06849">
    <property type="entry name" value="lipoyl_domain"/>
    <property type="match status" value="2"/>
</dbReference>
<keyword evidence="11" id="KW-1185">Reference proteome</keyword>
<dbReference type="EC" id="2.3.1.-" evidence="6"/>
<dbReference type="PROSITE" id="PS51826">
    <property type="entry name" value="PSBD"/>
    <property type="match status" value="1"/>
</dbReference>
<evidence type="ECO:0000256" key="5">
    <source>
        <dbReference type="ARBA" id="ARBA00023315"/>
    </source>
</evidence>
<evidence type="ECO:0000256" key="1">
    <source>
        <dbReference type="ARBA" id="ARBA00001938"/>
    </source>
</evidence>
<dbReference type="RefSeq" id="WP_221023594.1">
    <property type="nucleotide sequence ID" value="NZ_JAIEZQ010000001.1"/>
</dbReference>
<feature type="domain" description="Lipoyl-binding" evidence="8">
    <location>
        <begin position="165"/>
        <end position="240"/>
    </location>
</feature>
<dbReference type="PANTHER" id="PTHR43178">
    <property type="entry name" value="DIHYDROLIPOAMIDE ACETYLTRANSFERASE COMPONENT OF PYRUVATE DEHYDROGENASE COMPLEX"/>
    <property type="match status" value="1"/>
</dbReference>
<dbReference type="InterPro" id="IPR036625">
    <property type="entry name" value="E3-bd_dom_sf"/>
</dbReference>
<feature type="compositionally biased region" description="Low complexity" evidence="7">
    <location>
        <begin position="244"/>
        <end position="258"/>
    </location>
</feature>
<dbReference type="InterPro" id="IPR014276">
    <property type="entry name" value="2-oxoglutarate_DH_E2"/>
</dbReference>
<dbReference type="PROSITE" id="PS50968">
    <property type="entry name" value="BIOTINYL_LIPOYL"/>
    <property type="match status" value="2"/>
</dbReference>
<evidence type="ECO:0000256" key="3">
    <source>
        <dbReference type="ARBA" id="ARBA00022679"/>
    </source>
</evidence>
<dbReference type="Gene3D" id="3.30.559.10">
    <property type="entry name" value="Chloramphenicol acetyltransferase-like domain"/>
    <property type="match status" value="1"/>
</dbReference>
<proteinExistence type="inferred from homology"/>
<dbReference type="EMBL" id="JAIEZQ010000001">
    <property type="protein sequence ID" value="MBY9073843.1"/>
    <property type="molecule type" value="Genomic_DNA"/>
</dbReference>
<dbReference type="PANTHER" id="PTHR43178:SF5">
    <property type="entry name" value="LIPOAMIDE ACYLTRANSFERASE COMPONENT OF BRANCHED-CHAIN ALPHA-KETO ACID DEHYDROGENASE COMPLEX, MITOCHONDRIAL"/>
    <property type="match status" value="1"/>
</dbReference>
<name>A0ABS7RFN2_9ACTN</name>
<dbReference type="InterPro" id="IPR023213">
    <property type="entry name" value="CAT-like_dom_sf"/>
</dbReference>
<feature type="compositionally biased region" description="Low complexity" evidence="7">
    <location>
        <begin position="274"/>
        <end position="285"/>
    </location>
</feature>
<dbReference type="Gene3D" id="4.10.320.10">
    <property type="entry name" value="E3-binding domain"/>
    <property type="match status" value="1"/>
</dbReference>
<feature type="domain" description="Lipoyl-binding" evidence="8">
    <location>
        <begin position="2"/>
        <end position="77"/>
    </location>
</feature>
<feature type="compositionally biased region" description="Low complexity" evidence="7">
    <location>
        <begin position="155"/>
        <end position="166"/>
    </location>
</feature>
<feature type="region of interest" description="Disordered" evidence="7">
    <location>
        <begin position="70"/>
        <end position="175"/>
    </location>
</feature>
<organism evidence="10 11">
    <name type="scientific">Nocardioides jiangsuensis</name>
    <dbReference type="NCBI Taxonomy" id="2866161"/>
    <lineage>
        <taxon>Bacteria</taxon>
        <taxon>Bacillati</taxon>
        <taxon>Actinomycetota</taxon>
        <taxon>Actinomycetes</taxon>
        <taxon>Propionibacteriales</taxon>
        <taxon>Nocardioidaceae</taxon>
        <taxon>Nocardioides</taxon>
    </lineage>
</organism>
<comment type="similarity">
    <text evidence="2 6">Belongs to the 2-oxoacid dehydrogenase family.</text>
</comment>
<feature type="region of interest" description="Disordered" evidence="7">
    <location>
        <begin position="364"/>
        <end position="403"/>
    </location>
</feature>
<evidence type="ECO:0000313" key="11">
    <source>
        <dbReference type="Proteomes" id="UP000754710"/>
    </source>
</evidence>
<feature type="compositionally biased region" description="Low complexity" evidence="7">
    <location>
        <begin position="367"/>
        <end position="398"/>
    </location>
</feature>
<feature type="domain" description="Peripheral subunit-binding (PSBD)" evidence="9">
    <location>
        <begin position="325"/>
        <end position="362"/>
    </location>
</feature>
<dbReference type="InterPro" id="IPR001078">
    <property type="entry name" value="2-oxoacid_DH_actylTfrase"/>
</dbReference>
<comment type="cofactor">
    <cofactor evidence="1 6">
        <name>(R)-lipoate</name>
        <dbReference type="ChEBI" id="CHEBI:83088"/>
    </cofactor>
</comment>
<evidence type="ECO:0000256" key="7">
    <source>
        <dbReference type="SAM" id="MobiDB-lite"/>
    </source>
</evidence>
<dbReference type="InterPro" id="IPR011053">
    <property type="entry name" value="Single_hybrid_motif"/>
</dbReference>
<dbReference type="InterPro" id="IPR000089">
    <property type="entry name" value="Biotin_lipoyl"/>
</dbReference>
<dbReference type="InterPro" id="IPR003016">
    <property type="entry name" value="2-oxoA_DH_lipoyl-BS"/>
</dbReference>
<dbReference type="Pfam" id="PF02817">
    <property type="entry name" value="E3_binding"/>
    <property type="match status" value="1"/>
</dbReference>
<dbReference type="Pfam" id="PF00198">
    <property type="entry name" value="2-oxoacid_dh"/>
    <property type="match status" value="1"/>
</dbReference>
<dbReference type="Gene3D" id="2.40.50.100">
    <property type="match status" value="2"/>
</dbReference>
<dbReference type="InterPro" id="IPR050743">
    <property type="entry name" value="2-oxoacid_DH_E2_comp"/>
</dbReference>
<dbReference type="InterPro" id="IPR004167">
    <property type="entry name" value="PSBD"/>
</dbReference>
<keyword evidence="5 6" id="KW-0012">Acyltransferase</keyword>
<dbReference type="SUPFAM" id="SSF47005">
    <property type="entry name" value="Peripheral subunit-binding domain of 2-oxo acid dehydrogenase complex"/>
    <property type="match status" value="1"/>
</dbReference>
<dbReference type="SUPFAM" id="SSF51230">
    <property type="entry name" value="Single hybrid motif"/>
    <property type="match status" value="2"/>
</dbReference>
<evidence type="ECO:0000256" key="2">
    <source>
        <dbReference type="ARBA" id="ARBA00007317"/>
    </source>
</evidence>
<keyword evidence="3 6" id="KW-0808">Transferase</keyword>
<gene>
    <name evidence="10" type="primary">sucB</name>
    <name evidence="10" type="ORF">K1X13_03315</name>
</gene>
<dbReference type="PROSITE" id="PS00189">
    <property type="entry name" value="LIPOYL"/>
    <property type="match status" value="2"/>
</dbReference>
<feature type="compositionally biased region" description="Low complexity" evidence="7">
    <location>
        <begin position="294"/>
        <end position="318"/>
    </location>
</feature>
<protein>
    <recommendedName>
        <fullName evidence="6">Dihydrolipoamide acetyltransferase component of pyruvate dehydrogenase complex</fullName>
        <ecNumber evidence="6">2.3.1.-</ecNumber>
    </recommendedName>
</protein>
<accession>A0ABS7RFN2</accession>
<reference evidence="10 11" key="1">
    <citation type="submission" date="2021-08" db="EMBL/GenBank/DDBJ databases">
        <title>Nocardioides bacterium WL0053 sp. nov., isolated from the sediment.</title>
        <authorList>
            <person name="Wang L."/>
            <person name="Zhang D."/>
            <person name="Zhang A."/>
        </authorList>
    </citation>
    <scope>NUCLEOTIDE SEQUENCE [LARGE SCALE GENOMIC DNA]</scope>
    <source>
        <strain evidence="10 11">WL0053</strain>
    </source>
</reference>
<sequence>MATSVTLPALGESVTEGTVTRWLKQPGDQVAVDEPLLEVSTDKVDTEIPSPVAGTLLEIKVQEDETVEVGAELATIGDEGESAGSGGGGEQEAAEESAPAESAPAESVSAGSEEEQGAPAQTEPQGDVPVAKTEPTPPAQETAPGSADTKPEVESSQAGTSAAAGTPVTLPALGESVTEGTVTRWLKQVGDDVAVDEPLLEVSTDKVDTEIPSPVAGKLLEIKVQEDETVEVGAELAMIGSGVAAPQEEAAAPAPQEAPAEEEKPADESDQSDGAAQGATQTQEAPKVEEPKAEAPAAAPQQAPAAQEAPAEQAAPAASSGDGAYVTPLVRKMAADQGVDLAQIQGTGVGGRIRKQDVLDAAKAQKEAAAAPEAPAAPAAPAAASGAGAEAPSGAPSPLRGKTEKLSRLRKVIATRMVESLQTSAQLTTVVEVDVTSISRLRDKVKDDFAKREGVKLSFMPFFAKASIDALKQHPSLNAAIDTEKGEVTYFDHENLAIAVDTEKGLLTPVIKDAGDLSIAGLARKIADIAERTRTNKIGPDDLSGGTFTLTNTGSRGALFDTPIINQPQVAILGTGSVVKRAVVIDDPNLGETIAVRRMVYLALTYDHRLVDGADAARFLSDVKARLESGKFDV</sequence>
<comment type="caution">
    <text evidence="10">The sequence shown here is derived from an EMBL/GenBank/DDBJ whole genome shotgun (WGS) entry which is preliminary data.</text>
</comment>
<evidence type="ECO:0000313" key="10">
    <source>
        <dbReference type="EMBL" id="MBY9073843.1"/>
    </source>
</evidence>
<evidence type="ECO:0000256" key="4">
    <source>
        <dbReference type="ARBA" id="ARBA00022823"/>
    </source>
</evidence>